<accession>A0ABV3DCY9</accession>
<reference evidence="2 3" key="1">
    <citation type="submission" date="2024-06" db="EMBL/GenBank/DDBJ databases">
        <title>The Natural Products Discovery Center: Release of the First 8490 Sequenced Strains for Exploring Actinobacteria Biosynthetic Diversity.</title>
        <authorList>
            <person name="Kalkreuter E."/>
            <person name="Kautsar S.A."/>
            <person name="Yang D."/>
            <person name="Bader C.D."/>
            <person name="Teijaro C.N."/>
            <person name="Fluegel L."/>
            <person name="Davis C.M."/>
            <person name="Simpson J.R."/>
            <person name="Lauterbach L."/>
            <person name="Steele A.D."/>
            <person name="Gui C."/>
            <person name="Meng S."/>
            <person name="Li G."/>
            <person name="Viehrig K."/>
            <person name="Ye F."/>
            <person name="Su P."/>
            <person name="Kiefer A.F."/>
            <person name="Nichols A."/>
            <person name="Cepeda A.J."/>
            <person name="Yan W."/>
            <person name="Fan B."/>
            <person name="Jiang Y."/>
            <person name="Adhikari A."/>
            <person name="Zheng C.-J."/>
            <person name="Schuster L."/>
            <person name="Cowan T.M."/>
            <person name="Smanski M.J."/>
            <person name="Chevrette M.G."/>
            <person name="De Carvalho L.P.S."/>
            <person name="Shen B."/>
        </authorList>
    </citation>
    <scope>NUCLEOTIDE SEQUENCE [LARGE SCALE GENOMIC DNA]</scope>
    <source>
        <strain evidence="2 3">NPDC048946</strain>
    </source>
</reference>
<protein>
    <submittedName>
        <fullName evidence="2">Uncharacterized protein</fullName>
    </submittedName>
</protein>
<name>A0ABV3DCY9_9ACTN</name>
<keyword evidence="3" id="KW-1185">Reference proteome</keyword>
<evidence type="ECO:0000313" key="3">
    <source>
        <dbReference type="Proteomes" id="UP001551482"/>
    </source>
</evidence>
<organism evidence="2 3">
    <name type="scientific">Streptodolium elevatio</name>
    <dbReference type="NCBI Taxonomy" id="3157996"/>
    <lineage>
        <taxon>Bacteria</taxon>
        <taxon>Bacillati</taxon>
        <taxon>Actinomycetota</taxon>
        <taxon>Actinomycetes</taxon>
        <taxon>Kitasatosporales</taxon>
        <taxon>Streptomycetaceae</taxon>
        <taxon>Streptodolium</taxon>
    </lineage>
</organism>
<evidence type="ECO:0000256" key="1">
    <source>
        <dbReference type="SAM" id="MobiDB-lite"/>
    </source>
</evidence>
<dbReference type="RefSeq" id="WP_358351411.1">
    <property type="nucleotide sequence ID" value="NZ_JBEZFP010000016.1"/>
</dbReference>
<evidence type="ECO:0000313" key="2">
    <source>
        <dbReference type="EMBL" id="MEU8133622.1"/>
    </source>
</evidence>
<feature type="compositionally biased region" description="Low complexity" evidence="1">
    <location>
        <begin position="88"/>
        <end position="100"/>
    </location>
</feature>
<feature type="compositionally biased region" description="Pro residues" evidence="1">
    <location>
        <begin position="111"/>
        <end position="121"/>
    </location>
</feature>
<dbReference type="EMBL" id="JBEZFP010000016">
    <property type="protein sequence ID" value="MEU8133622.1"/>
    <property type="molecule type" value="Genomic_DNA"/>
</dbReference>
<sequence>MRTAWNPAEIRSRTTLGTAAAALVLSVASLSGLTACSSGSPSSAPPTEPAFATGPFPVHGAATGSVTPFPPGGGGPTGTVGSPPGPVPATTSVAPATPSPELSASAQPLPVRSPAPAPPGVPAAGEVNRADAVATARAAVVTMWASDTTTDAGEREASLRAAPYLTPEFAAQLRRDPPVAGPGAEWREWAAHRAYVSVTVELADEMGRPPDTTNTSVHTLQVTATPVGRDGWKGTPLTQTVMISLSRADGAPWAVTYLQVRM</sequence>
<dbReference type="Proteomes" id="UP001551482">
    <property type="component" value="Unassembled WGS sequence"/>
</dbReference>
<comment type="caution">
    <text evidence="2">The sequence shown here is derived from an EMBL/GenBank/DDBJ whole genome shotgun (WGS) entry which is preliminary data.</text>
</comment>
<gene>
    <name evidence="2" type="ORF">AB0C36_08955</name>
</gene>
<proteinExistence type="predicted"/>
<feature type="region of interest" description="Disordered" evidence="1">
    <location>
        <begin position="34"/>
        <end position="124"/>
    </location>
</feature>